<dbReference type="InterPro" id="IPR025649">
    <property type="entry name" value="DUF4360"/>
</dbReference>
<dbReference type="EMBL" id="ML994615">
    <property type="protein sequence ID" value="KAF2192174.1"/>
    <property type="molecule type" value="Genomic_DNA"/>
</dbReference>
<keyword evidence="3" id="KW-1185">Reference proteome</keyword>
<evidence type="ECO:0000256" key="1">
    <source>
        <dbReference type="SAM" id="SignalP"/>
    </source>
</evidence>
<feature type="signal peptide" evidence="1">
    <location>
        <begin position="1"/>
        <end position="16"/>
    </location>
</feature>
<name>A0A6A6EKN3_9PEZI</name>
<keyword evidence="1" id="KW-0732">Signal</keyword>
<proteinExistence type="predicted"/>
<dbReference type="Proteomes" id="UP000800200">
    <property type="component" value="Unassembled WGS sequence"/>
</dbReference>
<dbReference type="AlphaFoldDB" id="A0A6A6EKN3"/>
<evidence type="ECO:0000313" key="3">
    <source>
        <dbReference type="Proteomes" id="UP000800200"/>
    </source>
</evidence>
<dbReference type="OrthoDB" id="3792489at2759"/>
<reference evidence="2" key="1">
    <citation type="journal article" date="2020" name="Stud. Mycol.">
        <title>101 Dothideomycetes genomes: a test case for predicting lifestyles and emergence of pathogens.</title>
        <authorList>
            <person name="Haridas S."/>
            <person name="Albert R."/>
            <person name="Binder M."/>
            <person name="Bloem J."/>
            <person name="Labutti K."/>
            <person name="Salamov A."/>
            <person name="Andreopoulos B."/>
            <person name="Baker S."/>
            <person name="Barry K."/>
            <person name="Bills G."/>
            <person name="Bluhm B."/>
            <person name="Cannon C."/>
            <person name="Castanera R."/>
            <person name="Culley D."/>
            <person name="Daum C."/>
            <person name="Ezra D."/>
            <person name="Gonzalez J."/>
            <person name="Henrissat B."/>
            <person name="Kuo A."/>
            <person name="Liang C."/>
            <person name="Lipzen A."/>
            <person name="Lutzoni F."/>
            <person name="Magnuson J."/>
            <person name="Mondo S."/>
            <person name="Nolan M."/>
            <person name="Ohm R."/>
            <person name="Pangilinan J."/>
            <person name="Park H.-J."/>
            <person name="Ramirez L."/>
            <person name="Alfaro M."/>
            <person name="Sun H."/>
            <person name="Tritt A."/>
            <person name="Yoshinaga Y."/>
            <person name="Zwiers L.-H."/>
            <person name="Turgeon B."/>
            <person name="Goodwin S."/>
            <person name="Spatafora J."/>
            <person name="Crous P."/>
            <person name="Grigoriev I."/>
        </authorList>
    </citation>
    <scope>NUCLEOTIDE SEQUENCE</scope>
    <source>
        <strain evidence="2">CBS 207.26</strain>
    </source>
</reference>
<evidence type="ECO:0008006" key="4">
    <source>
        <dbReference type="Google" id="ProtNLM"/>
    </source>
</evidence>
<protein>
    <recommendedName>
        <fullName evidence="4">Secreted protein</fullName>
    </recommendedName>
</protein>
<feature type="chain" id="PRO_5025606113" description="Secreted protein" evidence="1">
    <location>
        <begin position="17"/>
        <end position="193"/>
    </location>
</feature>
<gene>
    <name evidence="2" type="ORF">K469DRAFT_745680</name>
</gene>
<organism evidence="2 3">
    <name type="scientific">Zopfia rhizophila CBS 207.26</name>
    <dbReference type="NCBI Taxonomy" id="1314779"/>
    <lineage>
        <taxon>Eukaryota</taxon>
        <taxon>Fungi</taxon>
        <taxon>Dikarya</taxon>
        <taxon>Ascomycota</taxon>
        <taxon>Pezizomycotina</taxon>
        <taxon>Dothideomycetes</taxon>
        <taxon>Dothideomycetes incertae sedis</taxon>
        <taxon>Zopfiaceae</taxon>
        <taxon>Zopfia</taxon>
    </lineage>
</organism>
<dbReference type="Pfam" id="PF14273">
    <property type="entry name" value="DUF4360"/>
    <property type="match status" value="1"/>
</dbReference>
<sequence>MRSTLLISLLTTATLALPTVQDSPLEIAKAIVSRAPPEAKAVLKSVSSTGTGCAPNSAAFIIADDATLAFDSMVVDSSMTELTKRCLVTVDLSLDPKWKYTVNAKGTTIRGWADQAVAKFRAEYKSVATGDITGSKIKGTEYVLTSKEDAGATSACSGGVATLNNSIRLYPEANKTSIITVDSVDITFSYAKC</sequence>
<evidence type="ECO:0000313" key="2">
    <source>
        <dbReference type="EMBL" id="KAF2192174.1"/>
    </source>
</evidence>
<accession>A0A6A6EKN3</accession>